<sequence>MASVVGGMAVRGFHDGGYGAAKIWAPISRSIHPRSFYKSAMDKTLLLLSLTVSSPINFLLLNVFPLHYFQSSENIGYCAYLDVENAMDPFLAESMGVDTENLLISQPDSAENLLSVVDTLTKSGSIDVIVADSVAAFVPQCELDFQISGAYKDIQSQIMNQALQKIHYSFCRSRTLIIFVNQVRSNLKSGQGFGPTDEVTCGGNALQFYAAIRMRIIRTGLLKVEDEVTGLGICVQVVKNKLAPAMKKAELGIHFGRGICCESEVLDLACEHGVILREGSSYFIEGEVLKNRLEAERYLTDTNGVLDKIVKTLRSQLFERERRNHGGS</sequence>
<keyword evidence="7" id="KW-1185">Reference proteome</keyword>
<proteinExistence type="inferred from homology"/>
<dbReference type="SUPFAM" id="SSF52540">
    <property type="entry name" value="P-loop containing nucleoside triphosphate hydrolases"/>
    <property type="match status" value="1"/>
</dbReference>
<dbReference type="Gene3D" id="3.40.50.300">
    <property type="entry name" value="P-loop containing nucleotide triphosphate hydrolases"/>
    <property type="match status" value="1"/>
</dbReference>
<dbReference type="OrthoDB" id="5957327at2759"/>
<dbReference type="InterPro" id="IPR020587">
    <property type="entry name" value="RecA_monomer-monomer_interface"/>
</dbReference>
<dbReference type="GO" id="GO:0006310">
    <property type="term" value="P:DNA recombination"/>
    <property type="evidence" value="ECO:0007669"/>
    <property type="project" value="UniProtKB-KW"/>
</dbReference>
<dbReference type="InterPro" id="IPR049428">
    <property type="entry name" value="RecA-like_N"/>
</dbReference>
<dbReference type="InterPro" id="IPR013765">
    <property type="entry name" value="DNA_recomb/repair_RecA"/>
</dbReference>
<dbReference type="EMBL" id="CM018050">
    <property type="protein sequence ID" value="KAA8518100.1"/>
    <property type="molecule type" value="Genomic_DNA"/>
</dbReference>
<evidence type="ECO:0000313" key="6">
    <source>
        <dbReference type="EMBL" id="KAA8518100.1"/>
    </source>
</evidence>
<evidence type="ECO:0000256" key="4">
    <source>
        <dbReference type="ARBA" id="ARBA00023172"/>
    </source>
</evidence>
<comment type="similarity">
    <text evidence="1">Belongs to the RecA family.</text>
</comment>
<name>A0A5J4ZHP2_9ASTE</name>
<dbReference type="PROSITE" id="PS50163">
    <property type="entry name" value="RECA_3"/>
    <property type="match status" value="1"/>
</dbReference>
<organism evidence="6 7">
    <name type="scientific">Nyssa sinensis</name>
    <dbReference type="NCBI Taxonomy" id="561372"/>
    <lineage>
        <taxon>Eukaryota</taxon>
        <taxon>Viridiplantae</taxon>
        <taxon>Streptophyta</taxon>
        <taxon>Embryophyta</taxon>
        <taxon>Tracheophyta</taxon>
        <taxon>Spermatophyta</taxon>
        <taxon>Magnoliopsida</taxon>
        <taxon>eudicotyledons</taxon>
        <taxon>Gunneridae</taxon>
        <taxon>Pentapetalae</taxon>
        <taxon>asterids</taxon>
        <taxon>Cornales</taxon>
        <taxon>Nyssaceae</taxon>
        <taxon>Nyssa</taxon>
    </lineage>
</organism>
<accession>A0A5J4ZHP2</accession>
<evidence type="ECO:0000256" key="2">
    <source>
        <dbReference type="ARBA" id="ARBA00022741"/>
    </source>
</evidence>
<evidence type="ECO:0000256" key="1">
    <source>
        <dbReference type="ARBA" id="ARBA00009391"/>
    </source>
</evidence>
<dbReference type="GO" id="GO:0006281">
    <property type="term" value="P:DNA repair"/>
    <property type="evidence" value="ECO:0007669"/>
    <property type="project" value="InterPro"/>
</dbReference>
<feature type="domain" description="RecA family profile 2" evidence="5">
    <location>
        <begin position="190"/>
        <end position="264"/>
    </location>
</feature>
<dbReference type="PRINTS" id="PR00142">
    <property type="entry name" value="RECA"/>
</dbReference>
<dbReference type="Proteomes" id="UP000325577">
    <property type="component" value="Linkage Group LG7"/>
</dbReference>
<evidence type="ECO:0000313" key="7">
    <source>
        <dbReference type="Proteomes" id="UP000325577"/>
    </source>
</evidence>
<dbReference type="Pfam" id="PF00154">
    <property type="entry name" value="RecA_N"/>
    <property type="match status" value="1"/>
</dbReference>
<dbReference type="GO" id="GO:0003697">
    <property type="term" value="F:single-stranded DNA binding"/>
    <property type="evidence" value="ECO:0007669"/>
    <property type="project" value="InterPro"/>
</dbReference>
<reference evidence="6 7" key="1">
    <citation type="submission" date="2019-09" db="EMBL/GenBank/DDBJ databases">
        <title>A chromosome-level genome assembly of the Chinese tupelo Nyssa sinensis.</title>
        <authorList>
            <person name="Yang X."/>
            <person name="Kang M."/>
            <person name="Yang Y."/>
            <person name="Xiong H."/>
            <person name="Wang M."/>
            <person name="Zhang Z."/>
            <person name="Wang Z."/>
            <person name="Wu H."/>
            <person name="Ma T."/>
            <person name="Liu J."/>
            <person name="Xi Z."/>
        </authorList>
    </citation>
    <scope>NUCLEOTIDE SEQUENCE [LARGE SCALE GENOMIC DNA]</scope>
    <source>
        <strain evidence="6">J267</strain>
        <tissue evidence="6">Leaf</tissue>
    </source>
</reference>
<gene>
    <name evidence="6" type="ORF">F0562_015574</name>
</gene>
<dbReference type="AlphaFoldDB" id="A0A5J4ZHP2"/>
<keyword evidence="3" id="KW-0067">ATP-binding</keyword>
<protein>
    <recommendedName>
        <fullName evidence="5">RecA family profile 2 domain-containing protein</fullName>
    </recommendedName>
</protein>
<evidence type="ECO:0000256" key="3">
    <source>
        <dbReference type="ARBA" id="ARBA00022840"/>
    </source>
</evidence>
<dbReference type="PANTHER" id="PTHR45900:SF4">
    <property type="entry name" value="DNA REPAIR PROTEIN RECA HOMOLOG 2, MITOCHONDRIAL"/>
    <property type="match status" value="1"/>
</dbReference>
<dbReference type="InterPro" id="IPR027417">
    <property type="entry name" value="P-loop_NTPase"/>
</dbReference>
<dbReference type="PANTHER" id="PTHR45900">
    <property type="entry name" value="RECA"/>
    <property type="match status" value="1"/>
</dbReference>
<keyword evidence="2" id="KW-0547">Nucleotide-binding</keyword>
<evidence type="ECO:0000259" key="5">
    <source>
        <dbReference type="PROSITE" id="PS50163"/>
    </source>
</evidence>
<dbReference type="GO" id="GO:0005524">
    <property type="term" value="F:ATP binding"/>
    <property type="evidence" value="ECO:0007669"/>
    <property type="project" value="UniProtKB-KW"/>
</dbReference>
<keyword evidence="4" id="KW-0233">DNA recombination</keyword>
<dbReference type="GO" id="GO:0008094">
    <property type="term" value="F:ATP-dependent activity, acting on DNA"/>
    <property type="evidence" value="ECO:0007669"/>
    <property type="project" value="InterPro"/>
</dbReference>